<reference evidence="8" key="1">
    <citation type="submission" date="2023-11" db="EMBL/GenBank/DDBJ databases">
        <title>Genome assemblies of two species of porcelain crab, Petrolisthes cinctipes and Petrolisthes manimaculis (Anomura: Porcellanidae).</title>
        <authorList>
            <person name="Angst P."/>
        </authorList>
    </citation>
    <scope>NUCLEOTIDE SEQUENCE</scope>
    <source>
        <strain evidence="8">PB745_02</strain>
        <tissue evidence="8">Gill</tissue>
    </source>
</reference>
<protein>
    <recommendedName>
        <fullName evidence="10">MRG-binding protein</fullName>
    </recommendedName>
</protein>
<comment type="subcellular location">
    <subcellularLocation>
        <location evidence="1">Nucleus</location>
    </subcellularLocation>
</comment>
<comment type="similarity">
    <text evidence="2">Belongs to the EAF7 family.</text>
</comment>
<dbReference type="PANTHER" id="PTHR13581">
    <property type="entry name" value="MRG-BINDING PROTEIN"/>
    <property type="match status" value="1"/>
</dbReference>
<keyword evidence="9" id="KW-1185">Reference proteome</keyword>
<evidence type="ECO:0000313" key="9">
    <source>
        <dbReference type="Proteomes" id="UP001292094"/>
    </source>
</evidence>
<gene>
    <name evidence="8" type="ORF">Pmani_004464</name>
</gene>
<dbReference type="EMBL" id="JAWZYT010000313">
    <property type="protein sequence ID" value="KAK4324928.1"/>
    <property type="molecule type" value="Genomic_DNA"/>
</dbReference>
<dbReference type="InterPro" id="IPR012423">
    <property type="entry name" value="Eaf7/MRGBP"/>
</dbReference>
<proteinExistence type="inferred from homology"/>
<dbReference type="GO" id="GO:0035267">
    <property type="term" value="C:NuA4 histone acetyltransferase complex"/>
    <property type="evidence" value="ECO:0007669"/>
    <property type="project" value="TreeGrafter"/>
</dbReference>
<dbReference type="Pfam" id="PF07904">
    <property type="entry name" value="Eaf7"/>
    <property type="match status" value="1"/>
</dbReference>
<evidence type="ECO:0000256" key="6">
    <source>
        <dbReference type="ARBA" id="ARBA00023242"/>
    </source>
</evidence>
<feature type="region of interest" description="Disordered" evidence="7">
    <location>
        <begin position="114"/>
        <end position="224"/>
    </location>
</feature>
<dbReference type="PANTHER" id="PTHR13581:SF5">
    <property type="entry name" value="MRG_MORF4L-BINDING PROTEIN"/>
    <property type="match status" value="1"/>
</dbReference>
<evidence type="ECO:0000313" key="8">
    <source>
        <dbReference type="EMBL" id="KAK4324928.1"/>
    </source>
</evidence>
<evidence type="ECO:0000256" key="1">
    <source>
        <dbReference type="ARBA" id="ARBA00004123"/>
    </source>
</evidence>
<sequence>MSTLMILTTTTTFHCGRHQSDTKSALDNSQKRMDPGYKPWIQQMTEIEWSVENEIQLFYAMMGHKPVGVNKHFQMMIIHDKLSSSLNCELSTNTIWKKLETLYDMAALDESDKLPFPNNESEFQLPTEYSDLLDERIKPEVREETKEEEKREEKKEEKKEKEVRGRGRPPKKDPDRDSNKDDGRREKKDKVDDDDETPRRPGKRGRDSKPASPANTPTNKRRRN</sequence>
<dbReference type="GO" id="GO:0005634">
    <property type="term" value="C:nucleus"/>
    <property type="evidence" value="ECO:0007669"/>
    <property type="project" value="UniProtKB-SubCell"/>
</dbReference>
<dbReference type="Proteomes" id="UP001292094">
    <property type="component" value="Unassembled WGS sequence"/>
</dbReference>
<keyword evidence="5" id="KW-0804">Transcription</keyword>
<accession>A0AAE1QGC0</accession>
<evidence type="ECO:0000256" key="5">
    <source>
        <dbReference type="ARBA" id="ARBA00023163"/>
    </source>
</evidence>
<evidence type="ECO:0008006" key="10">
    <source>
        <dbReference type="Google" id="ProtNLM"/>
    </source>
</evidence>
<dbReference type="AlphaFoldDB" id="A0AAE1QGC0"/>
<comment type="caution">
    <text evidence="8">The sequence shown here is derived from an EMBL/GenBank/DDBJ whole genome shotgun (WGS) entry which is preliminary data.</text>
</comment>
<evidence type="ECO:0000256" key="2">
    <source>
        <dbReference type="ARBA" id="ARBA00007117"/>
    </source>
</evidence>
<dbReference type="GO" id="GO:0006325">
    <property type="term" value="P:chromatin organization"/>
    <property type="evidence" value="ECO:0007669"/>
    <property type="project" value="UniProtKB-KW"/>
</dbReference>
<keyword evidence="4" id="KW-0805">Transcription regulation</keyword>
<organism evidence="8 9">
    <name type="scientific">Petrolisthes manimaculis</name>
    <dbReference type="NCBI Taxonomy" id="1843537"/>
    <lineage>
        <taxon>Eukaryota</taxon>
        <taxon>Metazoa</taxon>
        <taxon>Ecdysozoa</taxon>
        <taxon>Arthropoda</taxon>
        <taxon>Crustacea</taxon>
        <taxon>Multicrustacea</taxon>
        <taxon>Malacostraca</taxon>
        <taxon>Eumalacostraca</taxon>
        <taxon>Eucarida</taxon>
        <taxon>Decapoda</taxon>
        <taxon>Pleocyemata</taxon>
        <taxon>Anomura</taxon>
        <taxon>Galatheoidea</taxon>
        <taxon>Porcellanidae</taxon>
        <taxon>Petrolisthes</taxon>
    </lineage>
</organism>
<keyword evidence="6" id="KW-0539">Nucleus</keyword>
<evidence type="ECO:0000256" key="3">
    <source>
        <dbReference type="ARBA" id="ARBA00022853"/>
    </source>
</evidence>
<evidence type="ECO:0000256" key="4">
    <source>
        <dbReference type="ARBA" id="ARBA00023015"/>
    </source>
</evidence>
<dbReference type="GO" id="GO:0006357">
    <property type="term" value="P:regulation of transcription by RNA polymerase II"/>
    <property type="evidence" value="ECO:0007669"/>
    <property type="project" value="TreeGrafter"/>
</dbReference>
<evidence type="ECO:0000256" key="7">
    <source>
        <dbReference type="SAM" id="MobiDB-lite"/>
    </source>
</evidence>
<feature type="compositionally biased region" description="Basic and acidic residues" evidence="7">
    <location>
        <begin position="133"/>
        <end position="191"/>
    </location>
</feature>
<name>A0AAE1QGC0_9EUCA</name>
<keyword evidence="3" id="KW-0156">Chromatin regulator</keyword>